<dbReference type="RefSeq" id="WP_141189585.1">
    <property type="nucleotide sequence ID" value="NZ_JBHUMR010000007.1"/>
</dbReference>
<evidence type="ECO:0000256" key="6">
    <source>
        <dbReference type="SAM" id="Phobius"/>
    </source>
</evidence>
<feature type="transmembrane region" description="Helical" evidence="6">
    <location>
        <begin position="139"/>
        <end position="163"/>
    </location>
</feature>
<dbReference type="Pfam" id="PF07690">
    <property type="entry name" value="MFS_1"/>
    <property type="match status" value="1"/>
</dbReference>
<evidence type="ECO:0000256" key="1">
    <source>
        <dbReference type="ARBA" id="ARBA00004651"/>
    </source>
</evidence>
<sequence>MIGPYVKKHRKQSILVLLFVGFLVDYLDRMVMSVAVVPIKAEFGLNATEIGVILSSFFFSYAIMQIPGGWLSDKLGSRSIILWSVIIWSVFTVATGFAWSFISLILVRVLFGIGQGGYPSATQKGIADFFEHKERPNASAILMSSNYFGMAFAPLVAAPLLVIMGWRNMFIVLGAVGVVMFYFYWRYYRLPQNEKQEKHIILHKVPNKEWLLNAEVWKITIMWFGAGIVNWGLASWIPSYLSEVRGMNLLSTGFIAALPGITTGVMMLFNGWILDKFFVDREKYFAAAGMVLSAISLYLMFTSESIVAAIIYMNLCMVFKSFAFTVAFSLPHKLMSKRVIGSAMGIINMGAQAAGFLSPLLMGMLITKFSYNAAFWFLIGSCILSIIATVVIRKPSTVDIKILEAENQAI</sequence>
<feature type="transmembrane region" description="Helical" evidence="6">
    <location>
        <begin position="43"/>
        <end position="63"/>
    </location>
</feature>
<comment type="subcellular location">
    <subcellularLocation>
        <location evidence="1">Cell membrane</location>
        <topology evidence="1">Multi-pass membrane protein</topology>
    </subcellularLocation>
</comment>
<feature type="transmembrane region" description="Helical" evidence="6">
    <location>
        <begin position="342"/>
        <end position="367"/>
    </location>
</feature>
<evidence type="ECO:0000259" key="7">
    <source>
        <dbReference type="PROSITE" id="PS50850"/>
    </source>
</evidence>
<gene>
    <name evidence="8" type="ORF">ACFSTF_02275</name>
</gene>
<keyword evidence="2" id="KW-0813">Transport</keyword>
<feature type="transmembrane region" description="Helical" evidence="6">
    <location>
        <begin position="307"/>
        <end position="330"/>
    </location>
</feature>
<feature type="domain" description="Major facilitator superfamily (MFS) profile" evidence="7">
    <location>
        <begin position="14"/>
        <end position="397"/>
    </location>
</feature>
<dbReference type="SUPFAM" id="SSF103473">
    <property type="entry name" value="MFS general substrate transporter"/>
    <property type="match status" value="1"/>
</dbReference>
<dbReference type="CDD" id="cd17319">
    <property type="entry name" value="MFS_ExuT_GudP_like"/>
    <property type="match status" value="1"/>
</dbReference>
<proteinExistence type="predicted"/>
<feature type="transmembrane region" description="Helical" evidence="6">
    <location>
        <begin position="216"/>
        <end position="237"/>
    </location>
</feature>
<evidence type="ECO:0000313" key="9">
    <source>
        <dbReference type="Proteomes" id="UP001597458"/>
    </source>
</evidence>
<keyword evidence="5 6" id="KW-0472">Membrane</keyword>
<dbReference type="PANTHER" id="PTHR11662">
    <property type="entry name" value="SOLUTE CARRIER FAMILY 17"/>
    <property type="match status" value="1"/>
</dbReference>
<feature type="transmembrane region" description="Helical" evidence="6">
    <location>
        <begin position="249"/>
        <end position="272"/>
    </location>
</feature>
<feature type="transmembrane region" description="Helical" evidence="6">
    <location>
        <begin position="169"/>
        <end position="188"/>
    </location>
</feature>
<dbReference type="EMBL" id="JBHUMR010000007">
    <property type="protein sequence ID" value="MFD2616138.1"/>
    <property type="molecule type" value="Genomic_DNA"/>
</dbReference>
<protein>
    <submittedName>
        <fullName evidence="8">MFS transporter</fullName>
    </submittedName>
</protein>
<evidence type="ECO:0000256" key="5">
    <source>
        <dbReference type="ARBA" id="ARBA00023136"/>
    </source>
</evidence>
<dbReference type="Gene3D" id="1.20.1250.20">
    <property type="entry name" value="MFS general substrate transporter like domains"/>
    <property type="match status" value="2"/>
</dbReference>
<keyword evidence="9" id="KW-1185">Reference proteome</keyword>
<name>A0ABW5PMV3_9BACI</name>
<reference evidence="9" key="1">
    <citation type="journal article" date="2019" name="Int. J. Syst. Evol. Microbiol.">
        <title>The Global Catalogue of Microorganisms (GCM) 10K type strain sequencing project: providing services to taxonomists for standard genome sequencing and annotation.</title>
        <authorList>
            <consortium name="The Broad Institute Genomics Platform"/>
            <consortium name="The Broad Institute Genome Sequencing Center for Infectious Disease"/>
            <person name="Wu L."/>
            <person name="Ma J."/>
        </authorList>
    </citation>
    <scope>NUCLEOTIDE SEQUENCE [LARGE SCALE GENOMIC DNA]</scope>
    <source>
        <strain evidence="9">TISTR 2241</strain>
    </source>
</reference>
<dbReference type="Proteomes" id="UP001597458">
    <property type="component" value="Unassembled WGS sequence"/>
</dbReference>
<dbReference type="InterPro" id="IPR050382">
    <property type="entry name" value="MFS_Na/Anion_cotransporter"/>
</dbReference>
<dbReference type="InterPro" id="IPR020846">
    <property type="entry name" value="MFS_dom"/>
</dbReference>
<evidence type="ECO:0000313" key="8">
    <source>
        <dbReference type="EMBL" id="MFD2616138.1"/>
    </source>
</evidence>
<dbReference type="PANTHER" id="PTHR11662:SF399">
    <property type="entry name" value="FI19708P1-RELATED"/>
    <property type="match status" value="1"/>
</dbReference>
<dbReference type="InterPro" id="IPR036259">
    <property type="entry name" value="MFS_trans_sf"/>
</dbReference>
<keyword evidence="3 6" id="KW-0812">Transmembrane</keyword>
<dbReference type="PROSITE" id="PS50850">
    <property type="entry name" value="MFS"/>
    <property type="match status" value="1"/>
</dbReference>
<evidence type="ECO:0000256" key="2">
    <source>
        <dbReference type="ARBA" id="ARBA00022448"/>
    </source>
</evidence>
<feature type="transmembrane region" description="Helical" evidence="6">
    <location>
        <begin position="373"/>
        <end position="392"/>
    </location>
</feature>
<evidence type="ECO:0000256" key="3">
    <source>
        <dbReference type="ARBA" id="ARBA00022692"/>
    </source>
</evidence>
<accession>A0ABW5PMV3</accession>
<organism evidence="8 9">
    <name type="scientific">Terrilactibacillus laevilacticus</name>
    <dbReference type="NCBI Taxonomy" id="1380157"/>
    <lineage>
        <taxon>Bacteria</taxon>
        <taxon>Bacillati</taxon>
        <taxon>Bacillota</taxon>
        <taxon>Bacilli</taxon>
        <taxon>Bacillales</taxon>
        <taxon>Bacillaceae</taxon>
        <taxon>Terrilactibacillus</taxon>
    </lineage>
</organism>
<evidence type="ECO:0000256" key="4">
    <source>
        <dbReference type="ARBA" id="ARBA00022989"/>
    </source>
</evidence>
<comment type="caution">
    <text evidence="8">The sequence shown here is derived from an EMBL/GenBank/DDBJ whole genome shotgun (WGS) entry which is preliminary data.</text>
</comment>
<keyword evidence="4 6" id="KW-1133">Transmembrane helix</keyword>
<feature type="transmembrane region" description="Helical" evidence="6">
    <location>
        <begin position="284"/>
        <end position="301"/>
    </location>
</feature>
<dbReference type="InterPro" id="IPR011701">
    <property type="entry name" value="MFS"/>
</dbReference>